<feature type="transmembrane region" description="Helical" evidence="1">
    <location>
        <begin position="217"/>
        <end position="238"/>
    </location>
</feature>
<proteinExistence type="predicted"/>
<evidence type="ECO:0000259" key="2">
    <source>
        <dbReference type="Pfam" id="PF02517"/>
    </source>
</evidence>
<keyword evidence="1" id="KW-1133">Transmembrane helix</keyword>
<feature type="transmembrane region" description="Helical" evidence="1">
    <location>
        <begin position="138"/>
        <end position="167"/>
    </location>
</feature>
<feature type="domain" description="CAAX prenyl protease 2/Lysostaphin resistance protein A-like" evidence="2">
    <location>
        <begin position="138"/>
        <end position="229"/>
    </location>
</feature>
<reference evidence="3" key="1">
    <citation type="submission" date="2020-05" db="EMBL/GenBank/DDBJ databases">
        <authorList>
            <person name="Chiriac C."/>
            <person name="Salcher M."/>
            <person name="Ghai R."/>
            <person name="Kavagutti S V."/>
        </authorList>
    </citation>
    <scope>NUCLEOTIDE SEQUENCE</scope>
</reference>
<sequence>MELKRRLDLELLLVFGLSLGKSAVYSVLALLAALTAETGLGGTTTTINRSEAAQQWLDFGYQLVGNIFPLVPVALVLFLLGAGALARIGVFREKLGKQLLVGFALAAAIGIPGLGLYLGARTLGLAAKVVATNVVEYWWTIPMLLLSAVGASLLEEVIMIGYVFTRLRERGMSDTKIIWLSAILRGTYHLYQGFGGFVGNMIMGLLFGYIYKRTGKLVPLLFAHFLLDAAIFVGYAWASTWLPLN</sequence>
<feature type="transmembrane region" description="Helical" evidence="1">
    <location>
        <begin position="98"/>
        <end position="118"/>
    </location>
</feature>
<dbReference type="GO" id="GO:0004175">
    <property type="term" value="F:endopeptidase activity"/>
    <property type="evidence" value="ECO:0007669"/>
    <property type="project" value="UniProtKB-ARBA"/>
</dbReference>
<organism evidence="3">
    <name type="scientific">freshwater metagenome</name>
    <dbReference type="NCBI Taxonomy" id="449393"/>
    <lineage>
        <taxon>unclassified sequences</taxon>
        <taxon>metagenomes</taxon>
        <taxon>ecological metagenomes</taxon>
    </lineage>
</organism>
<accession>A0A6J6B2P5</accession>
<keyword evidence="1" id="KW-0812">Transmembrane</keyword>
<dbReference type="EMBL" id="CAEZSN010000001">
    <property type="protein sequence ID" value="CAB4532937.1"/>
    <property type="molecule type" value="Genomic_DNA"/>
</dbReference>
<protein>
    <submittedName>
        <fullName evidence="3">Unannotated protein</fullName>
    </submittedName>
</protein>
<dbReference type="Pfam" id="PF02517">
    <property type="entry name" value="Rce1-like"/>
    <property type="match status" value="1"/>
</dbReference>
<name>A0A6J6B2P5_9ZZZZ</name>
<evidence type="ECO:0000256" key="1">
    <source>
        <dbReference type="SAM" id="Phobius"/>
    </source>
</evidence>
<keyword evidence="1" id="KW-0472">Membrane</keyword>
<dbReference type="InterPro" id="IPR003675">
    <property type="entry name" value="Rce1/LyrA-like_dom"/>
</dbReference>
<dbReference type="AlphaFoldDB" id="A0A6J6B2P5"/>
<feature type="transmembrane region" description="Helical" evidence="1">
    <location>
        <begin position="67"/>
        <end position="86"/>
    </location>
</feature>
<dbReference type="GO" id="GO:0080120">
    <property type="term" value="P:CAAX-box protein maturation"/>
    <property type="evidence" value="ECO:0007669"/>
    <property type="project" value="UniProtKB-ARBA"/>
</dbReference>
<feature type="transmembrane region" description="Helical" evidence="1">
    <location>
        <begin position="188"/>
        <end position="211"/>
    </location>
</feature>
<evidence type="ECO:0000313" key="3">
    <source>
        <dbReference type="EMBL" id="CAB4532937.1"/>
    </source>
</evidence>
<gene>
    <name evidence="3" type="ORF">UFOPK1433_00007</name>
</gene>
<feature type="transmembrane region" description="Helical" evidence="1">
    <location>
        <begin position="12"/>
        <end position="34"/>
    </location>
</feature>